<protein>
    <submittedName>
        <fullName evidence="3">Sugar or nucleoside kinase, ribokinase family</fullName>
    </submittedName>
</protein>
<dbReference type="AlphaFoldDB" id="A0A450YUH4"/>
<proteinExistence type="predicted"/>
<dbReference type="EMBL" id="CAADFU010000050">
    <property type="protein sequence ID" value="VFK45207.1"/>
    <property type="molecule type" value="Genomic_DNA"/>
</dbReference>
<dbReference type="InterPro" id="IPR052562">
    <property type="entry name" value="Ketohexokinase-related"/>
</dbReference>
<sequence>MHQKRRVTAAPRLTRPTNPGCCFIVNVARIICGELRAAGTPAAAWYLANNWKNIRINMDKLFGSFFGLSTIDLVFDLPAYPSEDTKNTAHRHLVCAGGPASNAAITFAYLGGETTLVSSLGASSLATLARRDITSSGVSHVDLSPGRTWDPAVSAIIISGDSGARTIVTSPSINLEGDHSEIDPNIVDNADILLFDGYELSAAIPAAKKARNAGKTTVLDGDIFRKEVEALLPFIDIVICGHGFNIEGKSLFSDLKEYFAIFNINKIATTKGGDPIVYAAGSEEGEIPVSVPRVLDTLGAGDIFHGAFCYFLGRGHSFRSALALAGKVAGASVGTFGTRDWMNECKPSDFSLSSTS</sequence>
<dbReference type="InterPro" id="IPR011611">
    <property type="entry name" value="PfkB_dom"/>
</dbReference>
<evidence type="ECO:0000313" key="3">
    <source>
        <dbReference type="EMBL" id="VFK45207.1"/>
    </source>
</evidence>
<reference evidence="3" key="1">
    <citation type="submission" date="2019-02" db="EMBL/GenBank/DDBJ databases">
        <authorList>
            <person name="Gruber-Vodicka R. H."/>
            <person name="Seah K. B. B."/>
        </authorList>
    </citation>
    <scope>NUCLEOTIDE SEQUENCE</scope>
    <source>
        <strain evidence="3">BECK_S1320</strain>
        <strain evidence="2">BECK_S1321</strain>
    </source>
</reference>
<dbReference type="InterPro" id="IPR029056">
    <property type="entry name" value="Ribokinase-like"/>
</dbReference>
<keyword evidence="3" id="KW-0808">Transferase</keyword>
<dbReference type="Gene3D" id="3.40.1190.20">
    <property type="match status" value="1"/>
</dbReference>
<dbReference type="Pfam" id="PF00294">
    <property type="entry name" value="PfkB"/>
    <property type="match status" value="1"/>
</dbReference>
<evidence type="ECO:0000259" key="1">
    <source>
        <dbReference type="Pfam" id="PF00294"/>
    </source>
</evidence>
<dbReference type="GO" id="GO:0016301">
    <property type="term" value="F:kinase activity"/>
    <property type="evidence" value="ECO:0007669"/>
    <property type="project" value="UniProtKB-KW"/>
</dbReference>
<dbReference type="PANTHER" id="PTHR42774:SF3">
    <property type="entry name" value="KETOHEXOKINASE"/>
    <property type="match status" value="1"/>
</dbReference>
<organism evidence="3">
    <name type="scientific">Candidatus Kentrum sp. SD</name>
    <dbReference type="NCBI Taxonomy" id="2126332"/>
    <lineage>
        <taxon>Bacteria</taxon>
        <taxon>Pseudomonadati</taxon>
        <taxon>Pseudomonadota</taxon>
        <taxon>Gammaproteobacteria</taxon>
        <taxon>Candidatus Kentrum</taxon>
    </lineage>
</organism>
<dbReference type="PANTHER" id="PTHR42774">
    <property type="entry name" value="PHOSPHOTRANSFERASE SYSTEM TRANSPORT PROTEIN"/>
    <property type="match status" value="1"/>
</dbReference>
<keyword evidence="3" id="KW-0418">Kinase</keyword>
<dbReference type="EMBL" id="CAADFR010000052">
    <property type="protein sequence ID" value="VFK40081.1"/>
    <property type="molecule type" value="Genomic_DNA"/>
</dbReference>
<feature type="domain" description="Carbohydrate kinase PfkB" evidence="1">
    <location>
        <begin position="66"/>
        <end position="340"/>
    </location>
</feature>
<evidence type="ECO:0000313" key="2">
    <source>
        <dbReference type="EMBL" id="VFK40081.1"/>
    </source>
</evidence>
<name>A0A450YUH4_9GAMM</name>
<gene>
    <name evidence="3" type="ORF">BECKSD772E_GA0070983_10505</name>
    <name evidence="2" type="ORF">BECKSD772F_GA0070984_10525</name>
</gene>
<dbReference type="SUPFAM" id="SSF53613">
    <property type="entry name" value="Ribokinase-like"/>
    <property type="match status" value="1"/>
</dbReference>
<accession>A0A450YUH4</accession>